<keyword evidence="3 6" id="KW-0812">Transmembrane</keyword>
<evidence type="ECO:0000256" key="6">
    <source>
        <dbReference type="SAM" id="Phobius"/>
    </source>
</evidence>
<evidence type="ECO:0000313" key="8">
    <source>
        <dbReference type="EMBL" id="SUZ66959.1"/>
    </source>
</evidence>
<evidence type="ECO:0000256" key="2">
    <source>
        <dbReference type="ARBA" id="ARBA00022475"/>
    </source>
</evidence>
<feature type="domain" description="Polysaccharide chain length determinant N-terminal" evidence="7">
    <location>
        <begin position="9"/>
        <end position="69"/>
    </location>
</feature>
<proteinExistence type="predicted"/>
<protein>
    <recommendedName>
        <fullName evidence="7">Polysaccharide chain length determinant N-terminal domain-containing protein</fullName>
    </recommendedName>
</protein>
<evidence type="ECO:0000256" key="5">
    <source>
        <dbReference type="ARBA" id="ARBA00023136"/>
    </source>
</evidence>
<keyword evidence="5 6" id="KW-0472">Membrane</keyword>
<evidence type="ECO:0000256" key="4">
    <source>
        <dbReference type="ARBA" id="ARBA00022989"/>
    </source>
</evidence>
<dbReference type="EMBL" id="UINC01000998">
    <property type="protein sequence ID" value="SUZ66959.1"/>
    <property type="molecule type" value="Genomic_DNA"/>
</dbReference>
<feature type="transmembrane region" description="Helical" evidence="6">
    <location>
        <begin position="333"/>
        <end position="350"/>
    </location>
</feature>
<dbReference type="AlphaFoldDB" id="A0A381PLN4"/>
<comment type="subcellular location">
    <subcellularLocation>
        <location evidence="1">Cell membrane</location>
        <topology evidence="1">Multi-pass membrane protein</topology>
    </subcellularLocation>
</comment>
<dbReference type="PANTHER" id="PTHR32309">
    <property type="entry name" value="TYROSINE-PROTEIN KINASE"/>
    <property type="match status" value="1"/>
</dbReference>
<evidence type="ECO:0000256" key="1">
    <source>
        <dbReference type="ARBA" id="ARBA00004651"/>
    </source>
</evidence>
<keyword evidence="4 6" id="KW-1133">Transmembrane helix</keyword>
<dbReference type="GO" id="GO:0005886">
    <property type="term" value="C:plasma membrane"/>
    <property type="evidence" value="ECO:0007669"/>
    <property type="project" value="UniProtKB-SubCell"/>
</dbReference>
<sequence>MEPLENNPEEIDLIALLKTLWNSKKLIAKITSFFVILGIVVSLLSPIVYTASSTFIPQSSQAGSGASSLSGVASLVGINLGGAISSAEIPPAIYPQILESVPYKRELLDVSLKSSKEDSGILLKDYLLNGSSPLNVFGLIKKYTIMLPFTILNAIRGSKENSLSDSSSGMSVTADEEKLFEALESILSLSVNAKDGFVSLSAEMDDPIMCALVAKEAQKILQKSVINYKIKSASEVLVFNQKQLNLKKVEFDSLQNKLALFKDSNLNIIDSRFENRLSGLEAEFSLVSSVYQELAKQLEQSKLQVSKDTPIFSVIKPVTIPNNRTAPKRTQMVLIYLFVGIVLGSGYVLIKEPAKSILQEIKS</sequence>
<dbReference type="Pfam" id="PF02706">
    <property type="entry name" value="Wzz"/>
    <property type="match status" value="1"/>
</dbReference>
<evidence type="ECO:0000259" key="7">
    <source>
        <dbReference type="Pfam" id="PF02706"/>
    </source>
</evidence>
<organism evidence="8">
    <name type="scientific">marine metagenome</name>
    <dbReference type="NCBI Taxonomy" id="408172"/>
    <lineage>
        <taxon>unclassified sequences</taxon>
        <taxon>metagenomes</taxon>
        <taxon>ecological metagenomes</taxon>
    </lineage>
</organism>
<name>A0A381PLN4_9ZZZZ</name>
<dbReference type="GO" id="GO:0004713">
    <property type="term" value="F:protein tyrosine kinase activity"/>
    <property type="evidence" value="ECO:0007669"/>
    <property type="project" value="TreeGrafter"/>
</dbReference>
<evidence type="ECO:0000256" key="3">
    <source>
        <dbReference type="ARBA" id="ARBA00022692"/>
    </source>
</evidence>
<gene>
    <name evidence="8" type="ORF">METZ01_LOCUS19813</name>
</gene>
<keyword evidence="2" id="KW-1003">Cell membrane</keyword>
<dbReference type="InterPro" id="IPR003856">
    <property type="entry name" value="LPS_length_determ_N"/>
</dbReference>
<dbReference type="PANTHER" id="PTHR32309:SF13">
    <property type="entry name" value="FERRIC ENTEROBACTIN TRANSPORT PROTEIN FEPE"/>
    <property type="match status" value="1"/>
</dbReference>
<dbReference type="InterPro" id="IPR050445">
    <property type="entry name" value="Bact_polysacc_biosynth/exp"/>
</dbReference>
<reference evidence="8" key="1">
    <citation type="submission" date="2018-05" db="EMBL/GenBank/DDBJ databases">
        <authorList>
            <person name="Lanie J.A."/>
            <person name="Ng W.-L."/>
            <person name="Kazmierczak K.M."/>
            <person name="Andrzejewski T.M."/>
            <person name="Davidsen T.M."/>
            <person name="Wayne K.J."/>
            <person name="Tettelin H."/>
            <person name="Glass J.I."/>
            <person name="Rusch D."/>
            <person name="Podicherti R."/>
            <person name="Tsui H.-C.T."/>
            <person name="Winkler M.E."/>
        </authorList>
    </citation>
    <scope>NUCLEOTIDE SEQUENCE</scope>
</reference>
<accession>A0A381PLN4</accession>
<feature type="transmembrane region" description="Helical" evidence="6">
    <location>
        <begin position="26"/>
        <end position="49"/>
    </location>
</feature>